<proteinExistence type="predicted"/>
<dbReference type="CDD" id="cd00657">
    <property type="entry name" value="Ferritin_like"/>
    <property type="match status" value="1"/>
</dbReference>
<comment type="caution">
    <text evidence="1">The sequence shown here is derived from an EMBL/GenBank/DDBJ whole genome shotgun (WGS) entry which is preliminary data.</text>
</comment>
<keyword evidence="2" id="KW-1185">Reference proteome</keyword>
<evidence type="ECO:0000313" key="2">
    <source>
        <dbReference type="Proteomes" id="UP001597295"/>
    </source>
</evidence>
<accession>A0ABW5DWI1</accession>
<dbReference type="EMBL" id="JBHUIP010000016">
    <property type="protein sequence ID" value="MFD2265482.1"/>
    <property type="molecule type" value="Genomic_DNA"/>
</dbReference>
<organism evidence="1 2">
    <name type="scientific">Lacibacterium aquatile</name>
    <dbReference type="NCBI Taxonomy" id="1168082"/>
    <lineage>
        <taxon>Bacteria</taxon>
        <taxon>Pseudomonadati</taxon>
        <taxon>Pseudomonadota</taxon>
        <taxon>Alphaproteobacteria</taxon>
        <taxon>Rhodospirillales</taxon>
        <taxon>Rhodospirillaceae</taxon>
    </lineage>
</organism>
<dbReference type="SUPFAM" id="SSF47240">
    <property type="entry name" value="Ferritin-like"/>
    <property type="match status" value="1"/>
</dbReference>
<dbReference type="Proteomes" id="UP001597295">
    <property type="component" value="Unassembled WGS sequence"/>
</dbReference>
<sequence>MKNWSLDDIPWDKFDPALVDPETVKVVKAAAMVEHNAADYVAYLSNVFADDPKFLEVVRHWGDEEVQHGEALRRWGELADPTWDFEKSFKTFREGYSLPLDANESVRGSRVGELIARCIVETGTSSWYTAIREGSEEPVLKAVCKVIAADELRHYKLFYDHLRRYLEAEQVSKWGRLKVAAGRIGETEDDELAYAYYAANFADQNGGGVPYDRLRHSNAYMRRAFSFYRPHHLDRGMAMIFKAVGLTPNGRLQMVASKAAWWLMQSRTKKLEKAAA</sequence>
<dbReference type="Gene3D" id="1.10.620.20">
    <property type="entry name" value="Ribonucleotide Reductase, subunit A"/>
    <property type="match status" value="1"/>
</dbReference>
<name>A0ABW5DWI1_9PROT</name>
<dbReference type="InterPro" id="IPR009078">
    <property type="entry name" value="Ferritin-like_SF"/>
</dbReference>
<gene>
    <name evidence="1" type="ORF">ACFSM5_21450</name>
</gene>
<protein>
    <submittedName>
        <fullName evidence="1">Ferritin-like domain-containing protein</fullName>
    </submittedName>
</protein>
<dbReference type="RefSeq" id="WP_379878870.1">
    <property type="nucleotide sequence ID" value="NZ_JBHUIP010000016.1"/>
</dbReference>
<evidence type="ECO:0000313" key="1">
    <source>
        <dbReference type="EMBL" id="MFD2265482.1"/>
    </source>
</evidence>
<reference evidence="2" key="1">
    <citation type="journal article" date="2019" name="Int. J. Syst. Evol. Microbiol.">
        <title>The Global Catalogue of Microorganisms (GCM) 10K type strain sequencing project: providing services to taxonomists for standard genome sequencing and annotation.</title>
        <authorList>
            <consortium name="The Broad Institute Genomics Platform"/>
            <consortium name="The Broad Institute Genome Sequencing Center for Infectious Disease"/>
            <person name="Wu L."/>
            <person name="Ma J."/>
        </authorList>
    </citation>
    <scope>NUCLEOTIDE SEQUENCE [LARGE SCALE GENOMIC DNA]</scope>
    <source>
        <strain evidence="2">CGMCC 1.19062</strain>
    </source>
</reference>
<dbReference type="InterPro" id="IPR012348">
    <property type="entry name" value="RNR-like"/>
</dbReference>